<name>A0ABR0FH81_9PEZI</name>
<organism evidence="2 3">
    <name type="scientific">Podospora bellae-mahoneyi</name>
    <dbReference type="NCBI Taxonomy" id="2093777"/>
    <lineage>
        <taxon>Eukaryota</taxon>
        <taxon>Fungi</taxon>
        <taxon>Dikarya</taxon>
        <taxon>Ascomycota</taxon>
        <taxon>Pezizomycotina</taxon>
        <taxon>Sordariomycetes</taxon>
        <taxon>Sordariomycetidae</taxon>
        <taxon>Sordariales</taxon>
        <taxon>Podosporaceae</taxon>
        <taxon>Podospora</taxon>
    </lineage>
</organism>
<dbReference type="EMBL" id="JAFFGZ010000007">
    <property type="protein sequence ID" value="KAK4642112.1"/>
    <property type="molecule type" value="Genomic_DNA"/>
</dbReference>
<comment type="caution">
    <text evidence="2">The sequence shown here is derived from an EMBL/GenBank/DDBJ whole genome shotgun (WGS) entry which is preliminary data.</text>
</comment>
<dbReference type="GeneID" id="87899861"/>
<dbReference type="Proteomes" id="UP001322138">
    <property type="component" value="Unassembled WGS sequence"/>
</dbReference>
<sequence length="286" mass="32365">MKPAPALDVPGPHSLPNRFAVRNAGRGLKITGSNYKAPLHYLSKYSSVRDTLRLSLHTTAHKKDNSPALVSVHKHQHRRSGWTTTTQIGNVKWTSTPAQGAENYQIILHRTNAHNETIDMPQTSQDIYQFRMRINTRDELFEWIKADALTQEIRTICRRENPIVSTGMTREKSPRMGAGGGYYLVRVTGRGVQPKGKKGEETPLGYDKQGREIVASWAYARNFGWGKPVFFFQWWGSGATGELGQDFTRVAAATGATFYHEEALKAAEKQRQRQRARNRRHGGFHH</sequence>
<feature type="compositionally biased region" description="Basic residues" evidence="1">
    <location>
        <begin position="272"/>
        <end position="286"/>
    </location>
</feature>
<evidence type="ECO:0000313" key="3">
    <source>
        <dbReference type="Proteomes" id="UP001322138"/>
    </source>
</evidence>
<proteinExistence type="predicted"/>
<feature type="region of interest" description="Disordered" evidence="1">
    <location>
        <begin position="266"/>
        <end position="286"/>
    </location>
</feature>
<keyword evidence="3" id="KW-1185">Reference proteome</keyword>
<reference evidence="2 3" key="1">
    <citation type="journal article" date="2023" name="bioRxiv">
        <title>High-quality genome assemblies of four members of thePodospora anserinaspecies complex.</title>
        <authorList>
            <person name="Ament-Velasquez S.L."/>
            <person name="Vogan A.A."/>
            <person name="Wallerman O."/>
            <person name="Hartmann F."/>
            <person name="Gautier V."/>
            <person name="Silar P."/>
            <person name="Giraud T."/>
            <person name="Johannesson H."/>
        </authorList>
    </citation>
    <scope>NUCLEOTIDE SEQUENCE [LARGE SCALE GENOMIC DNA]</scope>
    <source>
        <strain evidence="2 3">CBS 112042</strain>
    </source>
</reference>
<protein>
    <submittedName>
        <fullName evidence="2">Uncharacterized protein</fullName>
    </submittedName>
</protein>
<dbReference type="RefSeq" id="XP_062731088.1">
    <property type="nucleotide sequence ID" value="XM_062880379.1"/>
</dbReference>
<evidence type="ECO:0000313" key="2">
    <source>
        <dbReference type="EMBL" id="KAK4642112.1"/>
    </source>
</evidence>
<accession>A0ABR0FH81</accession>
<evidence type="ECO:0000256" key="1">
    <source>
        <dbReference type="SAM" id="MobiDB-lite"/>
    </source>
</evidence>
<gene>
    <name evidence="2" type="ORF">QC761_512120</name>
</gene>